<sequence>MSKTAIREVLETLNPFKKKKERPSTVDAEALSIGGEAVTLYRRGAAAGISLNGGLVDRRDDISELAKAKNYDEARRLLDAYREDIEASIAVQEDAALYVDPPGMTDEEREHARLLRLSIAEDIAALKLDEAADEVDQLSAVCAGAQMREDLGLDRVAEILRGEINAELPEEATPKEKKEVETLRDLALKAMDGDLTAAKIEQARKLAKPMHDAIEAIERRLEVTAADPTVLFERLKLRIDDVLNYPAEYRSSAIRKATRAVDAARKEARTQLDGFNKAAKGDARDKAAKTATAAISELRQKIDAAAPLLRAHDDEVRKYFAALKRMTPEIQVADTLPEDDGAGTDMDWKPERQAYDVSRQRVVRLQDGGRFREANVELAKCARLMKALLDKRREAIDNDIGGAGDDDQARQVVEDLKAEGLLKILTAKQQLALVKKIPPDSDDNLEARAAIFGNPALDEDFVKAEQKVLKDVVKMLRGDDGKNATPESIRAKQEWAENEKHWAAWAGKDPKQPKAKDISKLQAICQQIAEKQFKELMKLAGLDPDNPPPKFPSPPVTVKLKKLSPSDFGETSPRFPAEITINSDHHMIGDFKEMMDTILHENTHAWQMMVIAQFRGTGPFTAQHQAKLKGPTALPAMKVQAELFSENLRSYSTDDGPYRHQPVEEQAWTFGGKSATALLVPPPKRSFDSGKGLKNKLWVVTSMSRTSPARIRLADRHGIYVDEWEGEEAGDKKLTLEGVPGVSPTQRLQIQEVIDEYTLLVDLDATALLGRRVAKAEVEQEMAALTKKRHKKKALSDLTAEERKAIFEAVLEKQDWEASGDKAKQTDEVRAKDEVEVERGRLVLDESVAKLS</sequence>
<organism evidence="1 2">
    <name type="scientific">Roseateles saccharophilus</name>
    <name type="common">Pseudomonas saccharophila</name>
    <dbReference type="NCBI Taxonomy" id="304"/>
    <lineage>
        <taxon>Bacteria</taxon>
        <taxon>Pseudomonadati</taxon>
        <taxon>Pseudomonadota</taxon>
        <taxon>Betaproteobacteria</taxon>
        <taxon>Burkholderiales</taxon>
        <taxon>Sphaerotilaceae</taxon>
        <taxon>Roseateles</taxon>
    </lineage>
</organism>
<gene>
    <name evidence="1" type="ORF">J2X20_005710</name>
</gene>
<dbReference type="RefSeq" id="WP_310272958.1">
    <property type="nucleotide sequence ID" value="NZ_JAVDXU010000007.1"/>
</dbReference>
<dbReference type="EMBL" id="JAVDXU010000007">
    <property type="protein sequence ID" value="MDR7273025.1"/>
    <property type="molecule type" value="Genomic_DNA"/>
</dbReference>
<proteinExistence type="predicted"/>
<name>A0ABU1YVY3_ROSSA</name>
<accession>A0ABU1YVY3</accession>
<comment type="caution">
    <text evidence="1">The sequence shown here is derived from an EMBL/GenBank/DDBJ whole genome shotgun (WGS) entry which is preliminary data.</text>
</comment>
<evidence type="ECO:0000313" key="1">
    <source>
        <dbReference type="EMBL" id="MDR7273025.1"/>
    </source>
</evidence>
<dbReference type="Proteomes" id="UP001180453">
    <property type="component" value="Unassembled WGS sequence"/>
</dbReference>
<keyword evidence="2" id="KW-1185">Reference proteome</keyword>
<evidence type="ECO:0000313" key="2">
    <source>
        <dbReference type="Proteomes" id="UP001180453"/>
    </source>
</evidence>
<protein>
    <submittedName>
        <fullName evidence="1">Uncharacterized protein</fullName>
    </submittedName>
</protein>
<reference evidence="1 2" key="1">
    <citation type="submission" date="2023-07" db="EMBL/GenBank/DDBJ databases">
        <title>Sorghum-associated microbial communities from plants grown in Nebraska, USA.</title>
        <authorList>
            <person name="Schachtman D."/>
        </authorList>
    </citation>
    <scope>NUCLEOTIDE SEQUENCE [LARGE SCALE GENOMIC DNA]</scope>
    <source>
        <strain evidence="1 2">BE314</strain>
    </source>
</reference>